<dbReference type="AlphaFoldDB" id="A0A646QE80"/>
<feature type="active site" description="Proton acceptor" evidence="4">
    <location>
        <position position="391"/>
    </location>
</feature>
<evidence type="ECO:0000256" key="5">
    <source>
        <dbReference type="RuleBase" id="RU003801"/>
    </source>
</evidence>
<feature type="domain" description="Choline/carnitine acyltransferase" evidence="6">
    <location>
        <begin position="87"/>
        <end position="657"/>
    </location>
</feature>
<dbReference type="Pfam" id="PF00755">
    <property type="entry name" value="Carn_acyltransf"/>
    <property type="match status" value="1"/>
</dbReference>
<dbReference type="SUPFAM" id="SSF52777">
    <property type="entry name" value="CoA-dependent acyltransferases"/>
    <property type="match status" value="2"/>
</dbReference>
<evidence type="ECO:0000313" key="7">
    <source>
        <dbReference type="EMBL" id="MUP40933.1"/>
    </source>
</evidence>
<dbReference type="GO" id="GO:0019254">
    <property type="term" value="P:carnitine metabolic process, CoA-linked"/>
    <property type="evidence" value="ECO:0007669"/>
    <property type="project" value="TreeGrafter"/>
</dbReference>
<dbReference type="InterPro" id="IPR000542">
    <property type="entry name" value="Carn_acyl_trans"/>
</dbReference>
<evidence type="ECO:0000256" key="4">
    <source>
        <dbReference type="PIRSR" id="PIRSR600542-1"/>
    </source>
</evidence>
<dbReference type="PANTHER" id="PTHR22589">
    <property type="entry name" value="CARNITINE O-ACYLTRANSFERASE"/>
    <property type="match status" value="1"/>
</dbReference>
<reference evidence="7" key="1">
    <citation type="submission" date="2018-11" db="EMBL/GenBank/DDBJ databases">
        <title>Venom-gland transcriptomics and venom proteomics of the Florida green centipede (Hemiscolopendra marginata) reveal sex-based variation in a centipede venom.</title>
        <authorList>
            <person name="Nystrom G.S."/>
            <person name="Ward M.J."/>
            <person name="Ellsworth S.A."/>
            <person name="Rokyta D.R."/>
        </authorList>
    </citation>
    <scope>NUCLEOTIDE SEQUENCE</scope>
    <source>
        <tissue evidence="7">Venom gland</tissue>
    </source>
</reference>
<evidence type="ECO:0000256" key="2">
    <source>
        <dbReference type="ARBA" id="ARBA00022679"/>
    </source>
</evidence>
<dbReference type="InterPro" id="IPR039551">
    <property type="entry name" value="Cho/carn_acyl_trans"/>
</dbReference>
<name>A0A646QE80_9MYRI</name>
<evidence type="ECO:0000256" key="3">
    <source>
        <dbReference type="ARBA" id="ARBA00023315"/>
    </source>
</evidence>
<protein>
    <submittedName>
        <fullName evidence="7">CarnOAT</fullName>
    </submittedName>
</protein>
<accession>A0A646QE80</accession>
<keyword evidence="3 5" id="KW-0012">Acyltransferase</keyword>
<dbReference type="PROSITE" id="PS00440">
    <property type="entry name" value="ACYLTRANSF_C_2"/>
    <property type="match status" value="1"/>
</dbReference>
<dbReference type="GO" id="GO:0005777">
    <property type="term" value="C:peroxisome"/>
    <property type="evidence" value="ECO:0007669"/>
    <property type="project" value="TreeGrafter"/>
</dbReference>
<dbReference type="FunFam" id="3.30.559.70:FF:000002">
    <property type="entry name" value="Carnitine O-acetyltransferase"/>
    <property type="match status" value="1"/>
</dbReference>
<dbReference type="PANTHER" id="PTHR22589:SF103">
    <property type="entry name" value="CARNITINE O-ACETYL-TRANSFERASE, ISOFORM A-RELATED"/>
    <property type="match status" value="1"/>
</dbReference>
<dbReference type="InterPro" id="IPR042231">
    <property type="entry name" value="Cho/carn_acyl_trans_2"/>
</dbReference>
<comment type="similarity">
    <text evidence="1 5">Belongs to the carnitine/choline acetyltransferase family.</text>
</comment>
<sequence length="674" mass="76390">MLFKRYKYNDVHHAVRIQLMQLYSATQNVRKRLITTLGACRNRRRHEGSRKSSYLKKNSFVTVFSNYDGTRRLSIQSNSTTTDLPKLPVPPLQHTLQKYLRTVNPLVTEEEFQQTEALVKEFGSPKGPGEKLQKLLEMKAKTTENWLSDWWLNTAYMEYRLPLVMYSSPGLIFPLQQFMTKDDQLRFAAKVIAGALEYKSLIDNNAVPLEMMGKKPLDMSQYRKIFGTCRLPGEKRDRMAYFSEDSNPPRHVVVVHNNHFFKMKIYGNNQQLLSEHQIFSQLQNIIKQSSKPGTPIGILTTENRNVWGKVYKKLSKDKGNAKALSEIQRSNFLICIDKPNPDTDVPNKLTLSGLQMIHGLGSAGNAGNRWYDKTVQFVIGTDGEVGLTYEHSPAEGPPIANLMDYVMDYVTVQRKEDRTAITDVIAPEHLVFNVTDEIKEAVEVAKRDIDILVNDLDMNCFTFKAYGKNFIKSQKLSPDSYIQMAIQLAFYRVHGEPGACYESASTRQFIHGRTDTIRSASIESMEFCRQMLNPKSAEAAANAMKIAINSHKQYVVDAVNGHGIDRHLLGLKLIAIENGLDVPRLFLDTGYIRSSHFRISTSQVAAKCNALMCYGPLVPDGYGCCYNPRANDMNFGISACNSSPETQAVKFREALEKSLTEMHDILMQSQKAKL</sequence>
<evidence type="ECO:0000259" key="6">
    <source>
        <dbReference type="Pfam" id="PF00755"/>
    </source>
</evidence>
<dbReference type="Gene3D" id="3.30.559.70">
    <property type="entry name" value="Choline/Carnitine o-acyltransferase, domain 2"/>
    <property type="match status" value="1"/>
</dbReference>
<organism evidence="7">
    <name type="scientific">Hemiscolopendra marginata</name>
    <dbReference type="NCBI Taxonomy" id="943146"/>
    <lineage>
        <taxon>Eukaryota</taxon>
        <taxon>Metazoa</taxon>
        <taxon>Ecdysozoa</taxon>
        <taxon>Arthropoda</taxon>
        <taxon>Myriapoda</taxon>
        <taxon>Chilopoda</taxon>
        <taxon>Pleurostigmophora</taxon>
        <taxon>Scolopendromorpha</taxon>
        <taxon>Scolopendridae</taxon>
        <taxon>Hemiscolopendra</taxon>
    </lineage>
</organism>
<dbReference type="InterPro" id="IPR023213">
    <property type="entry name" value="CAT-like_dom_sf"/>
</dbReference>
<evidence type="ECO:0000256" key="1">
    <source>
        <dbReference type="ARBA" id="ARBA00005232"/>
    </source>
</evidence>
<proteinExistence type="inferred from homology"/>
<dbReference type="Gene3D" id="3.30.559.10">
    <property type="entry name" value="Chloramphenicol acetyltransferase-like domain"/>
    <property type="match status" value="1"/>
</dbReference>
<dbReference type="EMBL" id="GHBY01000756">
    <property type="protein sequence ID" value="MUP40933.1"/>
    <property type="molecule type" value="Transcribed_RNA"/>
</dbReference>
<keyword evidence="2 5" id="KW-0808">Transferase</keyword>
<dbReference type="GO" id="GO:0004092">
    <property type="term" value="F:carnitine O-acetyltransferase activity"/>
    <property type="evidence" value="ECO:0007669"/>
    <property type="project" value="TreeGrafter"/>
</dbReference>